<protein>
    <submittedName>
        <fullName evidence="1">Uncharacterized protein</fullName>
    </submittedName>
</protein>
<proteinExistence type="predicted"/>
<dbReference type="EMBL" id="MN740287">
    <property type="protein sequence ID" value="QHT98095.1"/>
    <property type="molecule type" value="Genomic_DNA"/>
</dbReference>
<evidence type="ECO:0000313" key="1">
    <source>
        <dbReference type="EMBL" id="QHT98095.1"/>
    </source>
</evidence>
<sequence>MSKNVVKTAAFDLAQVGLACPEKIKDKFRFSKADVPLVQTCEMTYSYEGETMEILCTPEYADFVHQMDHALCTAISDNSEAWFDKNITYEQLERMYRPTLQGGRNPRQKLKASSFKAFDIETKLIDTFPSLGSGIFIFKLDGVKFEEKVCEAQWSVVQAKKCLPPAPPAPVVSPMFV</sequence>
<name>A0A6C0J084_9ZZZZ</name>
<accession>A0A6C0J084</accession>
<reference evidence="1" key="1">
    <citation type="journal article" date="2020" name="Nature">
        <title>Giant virus diversity and host interactions through global metagenomics.</title>
        <authorList>
            <person name="Schulz F."/>
            <person name="Roux S."/>
            <person name="Paez-Espino D."/>
            <person name="Jungbluth S."/>
            <person name="Walsh D.A."/>
            <person name="Denef V.J."/>
            <person name="McMahon K.D."/>
            <person name="Konstantinidis K.T."/>
            <person name="Eloe-Fadrosh E.A."/>
            <person name="Kyrpides N.C."/>
            <person name="Woyke T."/>
        </authorList>
    </citation>
    <scope>NUCLEOTIDE SEQUENCE</scope>
    <source>
        <strain evidence="1">GVMAG-M-3300025626-8</strain>
    </source>
</reference>
<dbReference type="AlphaFoldDB" id="A0A6C0J084"/>
<organism evidence="1">
    <name type="scientific">viral metagenome</name>
    <dbReference type="NCBI Taxonomy" id="1070528"/>
    <lineage>
        <taxon>unclassified sequences</taxon>
        <taxon>metagenomes</taxon>
        <taxon>organismal metagenomes</taxon>
    </lineage>
</organism>